<evidence type="ECO:0000256" key="1">
    <source>
        <dbReference type="SAM" id="Phobius"/>
    </source>
</evidence>
<evidence type="ECO:0000313" key="4">
    <source>
        <dbReference type="EMBL" id="QBE95438.1"/>
    </source>
</evidence>
<dbReference type="AlphaFoldDB" id="A0A4V0Z737"/>
<evidence type="ECO:0000259" key="2">
    <source>
        <dbReference type="PROSITE" id="PS50885"/>
    </source>
</evidence>
<dbReference type="EC" id="2.7.7.65" evidence="4"/>
<dbReference type="SMART" id="SM00304">
    <property type="entry name" value="HAMP"/>
    <property type="match status" value="1"/>
</dbReference>
<dbReference type="Gene3D" id="3.30.70.270">
    <property type="match status" value="1"/>
</dbReference>
<dbReference type="SUPFAM" id="SSF158472">
    <property type="entry name" value="HAMP domain-like"/>
    <property type="match status" value="1"/>
</dbReference>
<dbReference type="RefSeq" id="WP_130179986.1">
    <property type="nucleotide sequence ID" value="NZ_CP035945.1"/>
</dbReference>
<dbReference type="PROSITE" id="PS50885">
    <property type="entry name" value="HAMP"/>
    <property type="match status" value="1"/>
</dbReference>
<dbReference type="InterPro" id="IPR029787">
    <property type="entry name" value="Nucleotide_cyclase"/>
</dbReference>
<keyword evidence="1" id="KW-0472">Membrane</keyword>
<keyword evidence="4" id="KW-0548">Nucleotidyltransferase</keyword>
<dbReference type="KEGG" id="bpro:PMF13cell1_00959"/>
<gene>
    <name evidence="4" type="primary">adrA_1</name>
    <name evidence="4" type="ORF">PMF13cell1_00959</name>
</gene>
<evidence type="ECO:0000259" key="3">
    <source>
        <dbReference type="PROSITE" id="PS50887"/>
    </source>
</evidence>
<dbReference type="InterPro" id="IPR003660">
    <property type="entry name" value="HAMP_dom"/>
</dbReference>
<dbReference type="SMART" id="SM00267">
    <property type="entry name" value="GGDEF"/>
    <property type="match status" value="1"/>
</dbReference>
<feature type="transmembrane region" description="Helical" evidence="1">
    <location>
        <begin position="287"/>
        <end position="308"/>
    </location>
</feature>
<keyword evidence="1" id="KW-0812">Transmembrane</keyword>
<dbReference type="GO" id="GO:0016020">
    <property type="term" value="C:membrane"/>
    <property type="evidence" value="ECO:0007669"/>
    <property type="project" value="InterPro"/>
</dbReference>
<feature type="domain" description="GGDEF" evidence="3">
    <location>
        <begin position="503"/>
        <end position="638"/>
    </location>
</feature>
<organism evidence="4 5">
    <name type="scientific">Blautia producta</name>
    <dbReference type="NCBI Taxonomy" id="33035"/>
    <lineage>
        <taxon>Bacteria</taxon>
        <taxon>Bacillati</taxon>
        <taxon>Bacillota</taxon>
        <taxon>Clostridia</taxon>
        <taxon>Lachnospirales</taxon>
        <taxon>Lachnospiraceae</taxon>
        <taxon>Blautia</taxon>
    </lineage>
</organism>
<accession>A0A4V0Z737</accession>
<name>A0A4V0Z737_9FIRM</name>
<dbReference type="GO" id="GO:0007165">
    <property type="term" value="P:signal transduction"/>
    <property type="evidence" value="ECO:0007669"/>
    <property type="project" value="InterPro"/>
</dbReference>
<dbReference type="CDD" id="cd01949">
    <property type="entry name" value="GGDEF"/>
    <property type="match status" value="1"/>
</dbReference>
<protein>
    <submittedName>
        <fullName evidence="4">Putative diguanylate cyclase AdrA</fullName>
        <ecNumber evidence="4">2.7.7.65</ecNumber>
    </submittedName>
</protein>
<keyword evidence="1" id="KW-1133">Transmembrane helix</keyword>
<dbReference type="SUPFAM" id="SSF55073">
    <property type="entry name" value="Nucleotide cyclase"/>
    <property type="match status" value="1"/>
</dbReference>
<dbReference type="EMBL" id="CP035945">
    <property type="protein sequence ID" value="QBE95438.1"/>
    <property type="molecule type" value="Genomic_DNA"/>
</dbReference>
<sequence>MQKIFTRYISYVVAAALLAILVLNWGLQGRNARSQMIQNSALKLGQISQTIDNNEVELQNLKESLSEDYLTRAYAFAYIIQQNPSVLESQQEMERIAELLNVDELHVIDENGILFAGSISKYFGMDFHTTDQTKEFLSILDDPDSYLVQDIRPNGYEEKVFQYIGVARQDKKGIVQVGMAPTRMLEAQKRNQLDYIFSRVPVDAGGVLFAIDKDSGEVLAHSDEKMAGSSMEDLGLSEKEIADCRDGGFIRQDGEKIFCVIQEKGNLILGAGANEDQLYDERNTQTILTFCYLLLVYLVTILVINRLLKHQIVDGMHTIMDDLNEITDGNLDTVVKVDSNPEFRQLSQGINKMVQGILDATVKISKVIDTLDLPIGVFEFNEDNERVMATERIRLVLDWSAEEMDQACRDRKVFREMLEKTLRAALDKRGSDFKIRENPEKWVRIFTTTENGSTFGIISDVTGEVQEKKRLEHERDYDSLTGLCNLDTFRKEVENILEARDIGECAMVMLDLDSFKGINDRFGHDWGDEYLRVCAGFLTEFNGEHGLAARRSGDEFCLFLHHYKTKQEIANDMEEFYSCLQQNPVIFPDQSRKTLEISSGLAWYGGGLNEFQTLLKAADYALYDAKNSGKGIMKQYSLN</sequence>
<dbReference type="Pfam" id="PF00990">
    <property type="entry name" value="GGDEF"/>
    <property type="match status" value="1"/>
</dbReference>
<dbReference type="Gene3D" id="6.10.340.10">
    <property type="match status" value="1"/>
</dbReference>
<evidence type="ECO:0000313" key="5">
    <source>
        <dbReference type="Proteomes" id="UP000289794"/>
    </source>
</evidence>
<dbReference type="PANTHER" id="PTHR44757:SF2">
    <property type="entry name" value="BIOFILM ARCHITECTURE MAINTENANCE PROTEIN MBAA"/>
    <property type="match status" value="1"/>
</dbReference>
<feature type="domain" description="HAMP" evidence="2">
    <location>
        <begin position="310"/>
        <end position="362"/>
    </location>
</feature>
<dbReference type="PROSITE" id="PS50887">
    <property type="entry name" value="GGDEF"/>
    <property type="match status" value="1"/>
</dbReference>
<dbReference type="Pfam" id="PF00672">
    <property type="entry name" value="HAMP"/>
    <property type="match status" value="1"/>
</dbReference>
<dbReference type="InterPro" id="IPR000160">
    <property type="entry name" value="GGDEF_dom"/>
</dbReference>
<keyword evidence="4" id="KW-0808">Transferase</keyword>
<dbReference type="GO" id="GO:0052621">
    <property type="term" value="F:diguanylate cyclase activity"/>
    <property type="evidence" value="ECO:0007669"/>
    <property type="project" value="UniProtKB-EC"/>
</dbReference>
<dbReference type="InterPro" id="IPR043128">
    <property type="entry name" value="Rev_trsase/Diguanyl_cyclase"/>
</dbReference>
<dbReference type="CDD" id="cd06225">
    <property type="entry name" value="HAMP"/>
    <property type="match status" value="1"/>
</dbReference>
<reference evidence="4 5" key="1">
    <citation type="submission" date="2019-01" db="EMBL/GenBank/DDBJ databases">
        <title>PMF-metabolizing Aryl O-demethylase.</title>
        <authorList>
            <person name="Kim M."/>
        </authorList>
    </citation>
    <scope>NUCLEOTIDE SEQUENCE [LARGE SCALE GENOMIC DNA]</scope>
    <source>
        <strain evidence="4 5">PMF1</strain>
    </source>
</reference>
<dbReference type="InterPro" id="IPR052155">
    <property type="entry name" value="Biofilm_reg_signaling"/>
</dbReference>
<dbReference type="NCBIfam" id="TIGR00254">
    <property type="entry name" value="GGDEF"/>
    <property type="match status" value="1"/>
</dbReference>
<dbReference type="Proteomes" id="UP000289794">
    <property type="component" value="Chromosome"/>
</dbReference>
<proteinExistence type="predicted"/>
<dbReference type="PANTHER" id="PTHR44757">
    <property type="entry name" value="DIGUANYLATE CYCLASE DGCP"/>
    <property type="match status" value="1"/>
</dbReference>